<proteinExistence type="predicted"/>
<evidence type="ECO:0000313" key="1">
    <source>
        <dbReference type="EMBL" id="GAH13849.1"/>
    </source>
</evidence>
<protein>
    <submittedName>
        <fullName evidence="1">Uncharacterized protein</fullName>
    </submittedName>
</protein>
<accession>X1E9L2</accession>
<comment type="caution">
    <text evidence="1">The sequence shown here is derived from an EMBL/GenBank/DDBJ whole genome shotgun (WGS) entry which is preliminary data.</text>
</comment>
<reference evidence="1" key="1">
    <citation type="journal article" date="2014" name="Front. Microbiol.">
        <title>High frequency of phylogenetically diverse reductive dehalogenase-homologous genes in deep subseafloor sedimentary metagenomes.</title>
        <authorList>
            <person name="Kawai M."/>
            <person name="Futagami T."/>
            <person name="Toyoda A."/>
            <person name="Takaki Y."/>
            <person name="Nishi S."/>
            <person name="Hori S."/>
            <person name="Arai W."/>
            <person name="Tsubouchi T."/>
            <person name="Morono Y."/>
            <person name="Uchiyama I."/>
            <person name="Ito T."/>
            <person name="Fujiyama A."/>
            <person name="Inagaki F."/>
            <person name="Takami H."/>
        </authorList>
    </citation>
    <scope>NUCLEOTIDE SEQUENCE</scope>
    <source>
        <strain evidence="1">Expedition CK06-06</strain>
    </source>
</reference>
<sequence length="62" mass="7320">MNRELKSCETTDSFVCEDYKEEEPKMCELDQSKTYKGLVGIYVDESTITYIDGLKGELYFWF</sequence>
<dbReference type="AlphaFoldDB" id="X1E9L2"/>
<organism evidence="1">
    <name type="scientific">marine sediment metagenome</name>
    <dbReference type="NCBI Taxonomy" id="412755"/>
    <lineage>
        <taxon>unclassified sequences</taxon>
        <taxon>metagenomes</taxon>
        <taxon>ecological metagenomes</taxon>
    </lineage>
</organism>
<gene>
    <name evidence="1" type="ORF">S01H4_64806</name>
</gene>
<name>X1E9L2_9ZZZZ</name>
<dbReference type="EMBL" id="BART01039429">
    <property type="protein sequence ID" value="GAH13849.1"/>
    <property type="molecule type" value="Genomic_DNA"/>
</dbReference>